<keyword evidence="1" id="KW-0812">Transmembrane</keyword>
<comment type="caution">
    <text evidence="2">The sequence shown here is derived from an EMBL/GenBank/DDBJ whole genome shotgun (WGS) entry which is preliminary data.</text>
</comment>
<gene>
    <name evidence="2" type="ORF">E2C01_036418</name>
</gene>
<evidence type="ECO:0000256" key="1">
    <source>
        <dbReference type="SAM" id="Phobius"/>
    </source>
</evidence>
<accession>A0A5B7FB44</accession>
<feature type="transmembrane region" description="Helical" evidence="1">
    <location>
        <begin position="193"/>
        <end position="209"/>
    </location>
</feature>
<keyword evidence="1" id="KW-0472">Membrane</keyword>
<keyword evidence="1" id="KW-1133">Transmembrane helix</keyword>
<name>A0A5B7FB44_PORTR</name>
<protein>
    <submittedName>
        <fullName evidence="2">Uncharacterized protein</fullName>
    </submittedName>
</protein>
<feature type="transmembrane region" description="Helical" evidence="1">
    <location>
        <begin position="30"/>
        <end position="49"/>
    </location>
</feature>
<dbReference type="Proteomes" id="UP000324222">
    <property type="component" value="Unassembled WGS sequence"/>
</dbReference>
<dbReference type="AlphaFoldDB" id="A0A5B7FB44"/>
<feature type="transmembrane region" description="Helical" evidence="1">
    <location>
        <begin position="153"/>
        <end position="173"/>
    </location>
</feature>
<dbReference type="EMBL" id="VSRR010005569">
    <property type="protein sequence ID" value="MPC42787.1"/>
    <property type="molecule type" value="Genomic_DNA"/>
</dbReference>
<evidence type="ECO:0000313" key="3">
    <source>
        <dbReference type="Proteomes" id="UP000324222"/>
    </source>
</evidence>
<organism evidence="2 3">
    <name type="scientific">Portunus trituberculatus</name>
    <name type="common">Swimming crab</name>
    <name type="synonym">Neptunus trituberculatus</name>
    <dbReference type="NCBI Taxonomy" id="210409"/>
    <lineage>
        <taxon>Eukaryota</taxon>
        <taxon>Metazoa</taxon>
        <taxon>Ecdysozoa</taxon>
        <taxon>Arthropoda</taxon>
        <taxon>Crustacea</taxon>
        <taxon>Multicrustacea</taxon>
        <taxon>Malacostraca</taxon>
        <taxon>Eumalacostraca</taxon>
        <taxon>Eucarida</taxon>
        <taxon>Decapoda</taxon>
        <taxon>Pleocyemata</taxon>
        <taxon>Brachyura</taxon>
        <taxon>Eubrachyura</taxon>
        <taxon>Portunoidea</taxon>
        <taxon>Portunidae</taxon>
        <taxon>Portuninae</taxon>
        <taxon>Portunus</taxon>
    </lineage>
</organism>
<keyword evidence="3" id="KW-1185">Reference proteome</keyword>
<evidence type="ECO:0000313" key="2">
    <source>
        <dbReference type="EMBL" id="MPC42787.1"/>
    </source>
</evidence>
<sequence>MHIRVDISQTQAIPNTGWGEADLDELHKKWLPFFLLLFLIFPILGQRALSTRHQLLVLLLRLRHELHQTLEYVLSRHGMRNLTFLLLLRHRYFISLVDKANTTGTFSFSAWLSSFSTVSSINGLQLKHVPLYSRASKSCIATASFCRFSILHFITRDIFLFFGFFVLILPRFATTPATCNGESWVEMASSLRGFGGGAAAAASAVLVVVEDLSVAVRRLGHCEFVPDV</sequence>
<proteinExistence type="predicted"/>
<reference evidence="2 3" key="1">
    <citation type="submission" date="2019-05" db="EMBL/GenBank/DDBJ databases">
        <title>Another draft genome of Portunus trituberculatus and its Hox gene families provides insights of decapod evolution.</title>
        <authorList>
            <person name="Jeong J.-H."/>
            <person name="Song I."/>
            <person name="Kim S."/>
            <person name="Choi T."/>
            <person name="Kim D."/>
            <person name="Ryu S."/>
            <person name="Kim W."/>
        </authorList>
    </citation>
    <scope>NUCLEOTIDE SEQUENCE [LARGE SCALE GENOMIC DNA]</scope>
    <source>
        <tissue evidence="2">Muscle</tissue>
    </source>
</reference>